<comment type="caution">
    <text evidence="2">The sequence shown here is derived from an EMBL/GenBank/DDBJ whole genome shotgun (WGS) entry which is preliminary data.</text>
</comment>
<feature type="region of interest" description="Disordered" evidence="1">
    <location>
        <begin position="160"/>
        <end position="226"/>
    </location>
</feature>
<gene>
    <name evidence="2" type="ORF">DERYTH_LOCUS13015</name>
</gene>
<evidence type="ECO:0000256" key="1">
    <source>
        <dbReference type="SAM" id="MobiDB-lite"/>
    </source>
</evidence>
<feature type="compositionally biased region" description="Polar residues" evidence="1">
    <location>
        <begin position="160"/>
        <end position="171"/>
    </location>
</feature>
<organism evidence="2 3">
    <name type="scientific">Dentiscutata erythropus</name>
    <dbReference type="NCBI Taxonomy" id="1348616"/>
    <lineage>
        <taxon>Eukaryota</taxon>
        <taxon>Fungi</taxon>
        <taxon>Fungi incertae sedis</taxon>
        <taxon>Mucoromycota</taxon>
        <taxon>Glomeromycotina</taxon>
        <taxon>Glomeromycetes</taxon>
        <taxon>Diversisporales</taxon>
        <taxon>Gigasporaceae</taxon>
        <taxon>Dentiscutata</taxon>
    </lineage>
</organism>
<sequence>PKIFSGGDLVFISGKFVVENSEQCVTITYASIIDNNPSHEFDTTSIPPCIPHCMFSVVVNRKPKELGEFIYFGVKCTEYNSVTGSTNVNMQMTVLYHAGSSRFQNYLGHSAAVTYNAHENYSSSTPGAQSIIDIIANDIESTPTQVPKVVEPTISSVNCNATATPGSSENLVNPDYSLSKRDQKQSSDYIDLDEEDKQSDYDDNEKDTELDEEEEKTDSESDYEASDNNNYVLNSFIKNNTIESFFISTFNNKLTTANLRIDYQFRGSSLHNICLYDYAANIQKVSINSHELPELTSQNLSKK</sequence>
<reference evidence="2" key="1">
    <citation type="submission" date="2021-06" db="EMBL/GenBank/DDBJ databases">
        <authorList>
            <person name="Kallberg Y."/>
            <person name="Tangrot J."/>
            <person name="Rosling A."/>
        </authorList>
    </citation>
    <scope>NUCLEOTIDE SEQUENCE</scope>
    <source>
        <strain evidence="2">MA453B</strain>
    </source>
</reference>
<protein>
    <submittedName>
        <fullName evidence="2">26284_t:CDS:1</fullName>
    </submittedName>
</protein>
<proteinExistence type="predicted"/>
<dbReference type="OrthoDB" id="2441941at2759"/>
<feature type="non-terminal residue" evidence="2">
    <location>
        <position position="1"/>
    </location>
</feature>
<dbReference type="EMBL" id="CAJVPY010008853">
    <property type="protein sequence ID" value="CAG8701465.1"/>
    <property type="molecule type" value="Genomic_DNA"/>
</dbReference>
<dbReference type="AlphaFoldDB" id="A0A9N9HR35"/>
<feature type="non-terminal residue" evidence="2">
    <location>
        <position position="303"/>
    </location>
</feature>
<accession>A0A9N9HR35</accession>
<dbReference type="Proteomes" id="UP000789405">
    <property type="component" value="Unassembled WGS sequence"/>
</dbReference>
<evidence type="ECO:0000313" key="3">
    <source>
        <dbReference type="Proteomes" id="UP000789405"/>
    </source>
</evidence>
<evidence type="ECO:0000313" key="2">
    <source>
        <dbReference type="EMBL" id="CAG8701465.1"/>
    </source>
</evidence>
<name>A0A9N9HR35_9GLOM</name>
<keyword evidence="3" id="KW-1185">Reference proteome</keyword>
<feature type="compositionally biased region" description="Acidic residues" evidence="1">
    <location>
        <begin position="190"/>
        <end position="225"/>
    </location>
</feature>